<protein>
    <submittedName>
        <fullName evidence="1">Uncharacterized protein</fullName>
    </submittedName>
</protein>
<accession>A0A2P2QC38</accession>
<organism evidence="1">
    <name type="scientific">Rhizophora mucronata</name>
    <name type="common">Asiatic mangrove</name>
    <dbReference type="NCBI Taxonomy" id="61149"/>
    <lineage>
        <taxon>Eukaryota</taxon>
        <taxon>Viridiplantae</taxon>
        <taxon>Streptophyta</taxon>
        <taxon>Embryophyta</taxon>
        <taxon>Tracheophyta</taxon>
        <taxon>Spermatophyta</taxon>
        <taxon>Magnoliopsida</taxon>
        <taxon>eudicotyledons</taxon>
        <taxon>Gunneridae</taxon>
        <taxon>Pentapetalae</taxon>
        <taxon>rosids</taxon>
        <taxon>fabids</taxon>
        <taxon>Malpighiales</taxon>
        <taxon>Rhizophoraceae</taxon>
        <taxon>Rhizophora</taxon>
    </lineage>
</organism>
<proteinExistence type="predicted"/>
<sequence length="91" mass="9039">MLATLPILLECDKGDEAAGTVGVTVVAAGSGGLTTSAGSRAGRGALAGGRASGGSNFSRLPASAGEMEYGRLALISEHGFPEMPKQLSYNV</sequence>
<dbReference type="AlphaFoldDB" id="A0A2P2QC38"/>
<name>A0A2P2QC38_RHIMU</name>
<evidence type="ECO:0000313" key="1">
    <source>
        <dbReference type="EMBL" id="MBX64556.1"/>
    </source>
</evidence>
<reference evidence="1" key="1">
    <citation type="submission" date="2018-02" db="EMBL/GenBank/DDBJ databases">
        <title>Rhizophora mucronata_Transcriptome.</title>
        <authorList>
            <person name="Meera S.P."/>
            <person name="Sreeshan A."/>
            <person name="Augustine A."/>
        </authorList>
    </citation>
    <scope>NUCLEOTIDE SEQUENCE</scope>
    <source>
        <tissue evidence="1">Leaf</tissue>
    </source>
</reference>
<dbReference type="EMBL" id="GGEC01084072">
    <property type="protein sequence ID" value="MBX64556.1"/>
    <property type="molecule type" value="Transcribed_RNA"/>
</dbReference>